<dbReference type="AlphaFoldDB" id="A0A2J7RFU4"/>
<sequence>MARISWPVSTCWKDTKCERPAGIQYDELHANVTTVQDVENQSEKNRKYRTSHISSNGYYGYLPVIPDIEDYAMDTSDAGAENSMGNGTDPKNGSCTGGTLTSTENVNVLSMGVTLGRRKRNSEEDNSTDEPKRQRKEEFCGLTPCQVMVLPTTRSFDAHYPRCIMGHYV</sequence>
<organism evidence="2 3">
    <name type="scientific">Cryptotermes secundus</name>
    <dbReference type="NCBI Taxonomy" id="105785"/>
    <lineage>
        <taxon>Eukaryota</taxon>
        <taxon>Metazoa</taxon>
        <taxon>Ecdysozoa</taxon>
        <taxon>Arthropoda</taxon>
        <taxon>Hexapoda</taxon>
        <taxon>Insecta</taxon>
        <taxon>Pterygota</taxon>
        <taxon>Neoptera</taxon>
        <taxon>Polyneoptera</taxon>
        <taxon>Dictyoptera</taxon>
        <taxon>Blattodea</taxon>
        <taxon>Blattoidea</taxon>
        <taxon>Termitoidae</taxon>
        <taxon>Kalotermitidae</taxon>
        <taxon>Cryptotermitinae</taxon>
        <taxon>Cryptotermes</taxon>
    </lineage>
</organism>
<dbReference type="OrthoDB" id="8171786at2759"/>
<feature type="region of interest" description="Disordered" evidence="1">
    <location>
        <begin position="79"/>
        <end position="135"/>
    </location>
</feature>
<dbReference type="EMBL" id="NEVH01004410">
    <property type="protein sequence ID" value="PNF39705.1"/>
    <property type="molecule type" value="Genomic_DNA"/>
</dbReference>
<proteinExistence type="predicted"/>
<name>A0A2J7RFU4_9NEOP</name>
<evidence type="ECO:0000313" key="2">
    <source>
        <dbReference type="EMBL" id="PNF39705.1"/>
    </source>
</evidence>
<protein>
    <submittedName>
        <fullName evidence="2">Uncharacterized protein</fullName>
    </submittedName>
</protein>
<evidence type="ECO:0000256" key="1">
    <source>
        <dbReference type="SAM" id="MobiDB-lite"/>
    </source>
</evidence>
<keyword evidence="3" id="KW-1185">Reference proteome</keyword>
<gene>
    <name evidence="2" type="ORF">B7P43_G05640</name>
</gene>
<feature type="compositionally biased region" description="Polar residues" evidence="1">
    <location>
        <begin position="83"/>
        <end position="108"/>
    </location>
</feature>
<evidence type="ECO:0000313" key="3">
    <source>
        <dbReference type="Proteomes" id="UP000235965"/>
    </source>
</evidence>
<reference evidence="2 3" key="1">
    <citation type="submission" date="2017-12" db="EMBL/GenBank/DDBJ databases">
        <title>Hemimetabolous genomes reveal molecular basis of termite eusociality.</title>
        <authorList>
            <person name="Harrison M.C."/>
            <person name="Jongepier E."/>
            <person name="Robertson H.M."/>
            <person name="Arning N."/>
            <person name="Bitard-Feildel T."/>
            <person name="Chao H."/>
            <person name="Childers C.P."/>
            <person name="Dinh H."/>
            <person name="Doddapaneni H."/>
            <person name="Dugan S."/>
            <person name="Gowin J."/>
            <person name="Greiner C."/>
            <person name="Han Y."/>
            <person name="Hu H."/>
            <person name="Hughes D.S.T."/>
            <person name="Huylmans A.-K."/>
            <person name="Kemena C."/>
            <person name="Kremer L.P.M."/>
            <person name="Lee S.L."/>
            <person name="Lopez-Ezquerra A."/>
            <person name="Mallet L."/>
            <person name="Monroy-Kuhn J.M."/>
            <person name="Moser A."/>
            <person name="Murali S.C."/>
            <person name="Muzny D.M."/>
            <person name="Otani S."/>
            <person name="Piulachs M.-D."/>
            <person name="Poelchau M."/>
            <person name="Qu J."/>
            <person name="Schaub F."/>
            <person name="Wada-Katsumata A."/>
            <person name="Worley K.C."/>
            <person name="Xie Q."/>
            <person name="Ylla G."/>
            <person name="Poulsen M."/>
            <person name="Gibbs R.A."/>
            <person name="Schal C."/>
            <person name="Richards S."/>
            <person name="Belles X."/>
            <person name="Korb J."/>
            <person name="Bornberg-Bauer E."/>
        </authorList>
    </citation>
    <scope>NUCLEOTIDE SEQUENCE [LARGE SCALE GENOMIC DNA]</scope>
    <source>
        <tissue evidence="2">Whole body</tissue>
    </source>
</reference>
<dbReference type="InParanoid" id="A0A2J7RFU4"/>
<comment type="caution">
    <text evidence="2">The sequence shown here is derived from an EMBL/GenBank/DDBJ whole genome shotgun (WGS) entry which is preliminary data.</text>
</comment>
<dbReference type="Proteomes" id="UP000235965">
    <property type="component" value="Unassembled WGS sequence"/>
</dbReference>
<accession>A0A2J7RFU4</accession>